<dbReference type="PhylomeDB" id="A0A068U070"/>
<organism evidence="2 3">
    <name type="scientific">Coffea canephora</name>
    <name type="common">Robusta coffee</name>
    <dbReference type="NCBI Taxonomy" id="49390"/>
    <lineage>
        <taxon>Eukaryota</taxon>
        <taxon>Viridiplantae</taxon>
        <taxon>Streptophyta</taxon>
        <taxon>Embryophyta</taxon>
        <taxon>Tracheophyta</taxon>
        <taxon>Spermatophyta</taxon>
        <taxon>Magnoliopsida</taxon>
        <taxon>eudicotyledons</taxon>
        <taxon>Gunneridae</taxon>
        <taxon>Pentapetalae</taxon>
        <taxon>asterids</taxon>
        <taxon>lamiids</taxon>
        <taxon>Gentianales</taxon>
        <taxon>Rubiaceae</taxon>
        <taxon>Ixoroideae</taxon>
        <taxon>Gardenieae complex</taxon>
        <taxon>Bertiereae - Coffeeae clade</taxon>
        <taxon>Coffeeae</taxon>
        <taxon>Coffea</taxon>
    </lineage>
</organism>
<sequence length="164" mass="18289">MNNSKVHSQRTVPFSWENKPGVSKDSKNGLRHHRTSGDQGDFPIAKLPPPPCRPEKSRASFHSDLQIPPPPCPNFQHPLRSSSRRISFKKNDDPFLLAYKECTKSTSKNHKGLSGVINRIDVGLGLKKNLSVFSCKHSGNNVIDDSVVRISQLPVSNPRESLEE</sequence>
<gene>
    <name evidence="2" type="ORF">GSCOC_T00034498001</name>
</gene>
<evidence type="ECO:0000256" key="1">
    <source>
        <dbReference type="SAM" id="MobiDB-lite"/>
    </source>
</evidence>
<feature type="region of interest" description="Disordered" evidence="1">
    <location>
        <begin position="1"/>
        <end position="83"/>
    </location>
</feature>
<feature type="compositionally biased region" description="Polar residues" evidence="1">
    <location>
        <begin position="1"/>
        <end position="12"/>
    </location>
</feature>
<accession>A0A068U070</accession>
<proteinExistence type="predicted"/>
<keyword evidence="3" id="KW-1185">Reference proteome</keyword>
<reference evidence="3" key="1">
    <citation type="journal article" date="2014" name="Science">
        <title>The coffee genome provides insight into the convergent evolution of caffeine biosynthesis.</title>
        <authorList>
            <person name="Denoeud F."/>
            <person name="Carretero-Paulet L."/>
            <person name="Dereeper A."/>
            <person name="Droc G."/>
            <person name="Guyot R."/>
            <person name="Pietrella M."/>
            <person name="Zheng C."/>
            <person name="Alberti A."/>
            <person name="Anthony F."/>
            <person name="Aprea G."/>
            <person name="Aury J.M."/>
            <person name="Bento P."/>
            <person name="Bernard M."/>
            <person name="Bocs S."/>
            <person name="Campa C."/>
            <person name="Cenci A."/>
            <person name="Combes M.C."/>
            <person name="Crouzillat D."/>
            <person name="Da Silva C."/>
            <person name="Daddiego L."/>
            <person name="De Bellis F."/>
            <person name="Dussert S."/>
            <person name="Garsmeur O."/>
            <person name="Gayraud T."/>
            <person name="Guignon V."/>
            <person name="Jahn K."/>
            <person name="Jamilloux V."/>
            <person name="Joet T."/>
            <person name="Labadie K."/>
            <person name="Lan T."/>
            <person name="Leclercq J."/>
            <person name="Lepelley M."/>
            <person name="Leroy T."/>
            <person name="Li L.T."/>
            <person name="Librado P."/>
            <person name="Lopez L."/>
            <person name="Munoz A."/>
            <person name="Noel B."/>
            <person name="Pallavicini A."/>
            <person name="Perrotta G."/>
            <person name="Poncet V."/>
            <person name="Pot D."/>
            <person name="Priyono X."/>
            <person name="Rigoreau M."/>
            <person name="Rouard M."/>
            <person name="Rozas J."/>
            <person name="Tranchant-Dubreuil C."/>
            <person name="VanBuren R."/>
            <person name="Zhang Q."/>
            <person name="Andrade A.C."/>
            <person name="Argout X."/>
            <person name="Bertrand B."/>
            <person name="de Kochko A."/>
            <person name="Graziosi G."/>
            <person name="Henry R.J."/>
            <person name="Jayarama X."/>
            <person name="Ming R."/>
            <person name="Nagai C."/>
            <person name="Rounsley S."/>
            <person name="Sankoff D."/>
            <person name="Giuliano G."/>
            <person name="Albert V.A."/>
            <person name="Wincker P."/>
            <person name="Lashermes P."/>
        </authorList>
    </citation>
    <scope>NUCLEOTIDE SEQUENCE [LARGE SCALE GENOMIC DNA]</scope>
    <source>
        <strain evidence="3">cv. DH200-94</strain>
    </source>
</reference>
<evidence type="ECO:0000313" key="2">
    <source>
        <dbReference type="EMBL" id="CDP01013.1"/>
    </source>
</evidence>
<dbReference type="InParanoid" id="A0A068U070"/>
<protein>
    <submittedName>
        <fullName evidence="2">Uncharacterized protein</fullName>
    </submittedName>
</protein>
<dbReference type="PANTHER" id="PTHR33696:SF3">
    <property type="entry name" value="FLZ-TYPE DOMAIN-CONTAINING PROTEIN"/>
    <property type="match status" value="1"/>
</dbReference>
<evidence type="ECO:0000313" key="3">
    <source>
        <dbReference type="Proteomes" id="UP000295252"/>
    </source>
</evidence>
<dbReference type="EMBL" id="HG739090">
    <property type="protein sequence ID" value="CDP01013.1"/>
    <property type="molecule type" value="Genomic_DNA"/>
</dbReference>
<dbReference type="PANTHER" id="PTHR33696">
    <property type="entry name" value="T22J18.15-RELATED"/>
    <property type="match status" value="1"/>
</dbReference>
<dbReference type="AlphaFoldDB" id="A0A068U070"/>
<dbReference type="Gramene" id="CDP01013">
    <property type="protein sequence ID" value="CDP01013"/>
    <property type="gene ID" value="GSCOC_T00034498001"/>
</dbReference>
<dbReference type="Proteomes" id="UP000295252">
    <property type="component" value="Chromosome II"/>
</dbReference>
<dbReference type="OrthoDB" id="745459at2759"/>
<dbReference type="OMA" id="CKETSQQ"/>
<name>A0A068U070_COFCA</name>